<dbReference type="InterPro" id="IPR017961">
    <property type="entry name" value="DNA_pol_Y-fam_little_finger"/>
</dbReference>
<dbReference type="InterPro" id="IPR036775">
    <property type="entry name" value="DNA_pol_Y-fam_lit_finger_sf"/>
</dbReference>
<evidence type="ECO:0000256" key="4">
    <source>
        <dbReference type="ARBA" id="ARBA00022705"/>
    </source>
</evidence>
<dbReference type="Gene3D" id="3.30.70.270">
    <property type="match status" value="1"/>
</dbReference>
<dbReference type="Gene3D" id="1.10.150.20">
    <property type="entry name" value="5' to 3' exonuclease, C-terminal subdomain"/>
    <property type="match status" value="1"/>
</dbReference>
<dbReference type="Proteomes" id="UP001056707">
    <property type="component" value="Chromosome"/>
</dbReference>
<dbReference type="Gene3D" id="3.40.1170.60">
    <property type="match status" value="1"/>
</dbReference>
<dbReference type="InterPro" id="IPR043502">
    <property type="entry name" value="DNA/RNA_pol_sf"/>
</dbReference>
<keyword evidence="2" id="KW-0515">Mutator protein</keyword>
<proteinExistence type="inferred from homology"/>
<dbReference type="EMBL" id="CP097116">
    <property type="protein sequence ID" value="USS85414.1"/>
    <property type="molecule type" value="Genomic_DNA"/>
</dbReference>
<evidence type="ECO:0000313" key="7">
    <source>
        <dbReference type="EMBL" id="USS85414.1"/>
    </source>
</evidence>
<dbReference type="PANTHER" id="PTHR11076:SF35">
    <property type="entry name" value="DNA REPAIR PROTEIN HOMOLOG YOBH"/>
    <property type="match status" value="1"/>
</dbReference>
<dbReference type="InterPro" id="IPR001126">
    <property type="entry name" value="UmuC"/>
</dbReference>
<name>A0ABY5BPL3_9LACO</name>
<evidence type="ECO:0000256" key="2">
    <source>
        <dbReference type="ARBA" id="ARBA00022457"/>
    </source>
</evidence>
<keyword evidence="5" id="KW-0239">DNA-directed DNA polymerase</keyword>
<dbReference type="InterPro" id="IPR024728">
    <property type="entry name" value="PolY_HhH_motif"/>
</dbReference>
<dbReference type="CDD" id="cd01700">
    <property type="entry name" value="PolY_Pol_V_umuC"/>
    <property type="match status" value="1"/>
</dbReference>
<dbReference type="Pfam" id="PF00817">
    <property type="entry name" value="IMS"/>
    <property type="match status" value="1"/>
</dbReference>
<dbReference type="InterPro" id="IPR043128">
    <property type="entry name" value="Rev_trsase/Diguanyl_cyclase"/>
</dbReference>
<dbReference type="Pfam" id="PF11799">
    <property type="entry name" value="IMS_C"/>
    <property type="match status" value="1"/>
</dbReference>
<protein>
    <submittedName>
        <fullName evidence="7">Y-family DNA polymerase</fullName>
    </submittedName>
</protein>
<dbReference type="SUPFAM" id="SSF56672">
    <property type="entry name" value="DNA/RNA polymerases"/>
    <property type="match status" value="1"/>
</dbReference>
<dbReference type="Pfam" id="PF11798">
    <property type="entry name" value="IMS_HHH"/>
    <property type="match status" value="1"/>
</dbReference>
<comment type="similarity">
    <text evidence="1">Belongs to the DNA polymerase type-Y family.</text>
</comment>
<evidence type="ECO:0000256" key="5">
    <source>
        <dbReference type="ARBA" id="ARBA00022932"/>
    </source>
</evidence>
<dbReference type="Gene3D" id="3.30.1490.100">
    <property type="entry name" value="DNA polymerase, Y-family, little finger domain"/>
    <property type="match status" value="1"/>
</dbReference>
<keyword evidence="3" id="KW-0548">Nucleotidyltransferase</keyword>
<keyword evidence="8" id="KW-1185">Reference proteome</keyword>
<reference evidence="7" key="1">
    <citation type="submission" date="2022-05" db="EMBL/GenBank/DDBJ databases">
        <authorList>
            <person name="Oliphant S.A."/>
            <person name="Watson-Haigh N.S."/>
            <person name="Sumby K.M."/>
            <person name="Gardner J.M."/>
            <person name="Jiranek V."/>
        </authorList>
    </citation>
    <scope>NUCLEOTIDE SEQUENCE</scope>
    <source>
        <strain evidence="7">KI16_H9</strain>
    </source>
</reference>
<evidence type="ECO:0000256" key="1">
    <source>
        <dbReference type="ARBA" id="ARBA00010945"/>
    </source>
</evidence>
<dbReference type="RefSeq" id="WP_252750309.1">
    <property type="nucleotide sequence ID" value="NZ_CP097116.1"/>
</dbReference>
<dbReference type="PANTHER" id="PTHR11076">
    <property type="entry name" value="DNA REPAIR POLYMERASE UMUC / TRANSFERASE FAMILY MEMBER"/>
    <property type="match status" value="1"/>
</dbReference>
<keyword evidence="4" id="KW-0235">DNA replication</keyword>
<dbReference type="PROSITE" id="PS50173">
    <property type="entry name" value="UMUC"/>
    <property type="match status" value="1"/>
</dbReference>
<sequence length="432" mass="48100">MDYQTEPHGVYLFIDNKSFYASCECVARGLNPLTAVLCVMSETASTNGGLILAASPRAKQLFGLHNVNRQYELPHDERLVLVPPRMNFYLQQNLKINRIFSEFAAEADILPYSIDESLLDVTHSWRLAGKTVREVAERIQREVHRRLGLYVTVGIGDNPVQAKLALDLYAKHDADLIGEIHYQDVPTKIWTIRDLTAVWGIGTRQAQRLHRLGINSMADLAAANPYALQQELGIIGAQLFATAWGIDRSDLHEQYRPRHRSYSNGQVLPRDYWQAAELEVVLKELAEQVAARIRAHQLQAGSVSLSLGLATASRTAGARGRLAKTRRIAATDQTMDLTATVLALFHELWQGEGIRRINLAYGDLTKATGMQLELLANNQQRVKRQQVTQVTDQIRQRFGVNAIFHPHSLCPGGTALQRAGLVGGHSGGNSYE</sequence>
<evidence type="ECO:0000259" key="6">
    <source>
        <dbReference type="PROSITE" id="PS50173"/>
    </source>
</evidence>
<evidence type="ECO:0000256" key="3">
    <source>
        <dbReference type="ARBA" id="ARBA00022695"/>
    </source>
</evidence>
<dbReference type="SUPFAM" id="SSF100879">
    <property type="entry name" value="Lesion bypass DNA polymerase (Y-family), little finger domain"/>
    <property type="match status" value="1"/>
</dbReference>
<feature type="domain" description="UmuC" evidence="6">
    <location>
        <begin position="11"/>
        <end position="202"/>
    </location>
</feature>
<organism evidence="7 8">
    <name type="scientific">Fructilactobacillus myrtifloralis</name>
    <dbReference type="NCBI Taxonomy" id="2940301"/>
    <lineage>
        <taxon>Bacteria</taxon>
        <taxon>Bacillati</taxon>
        <taxon>Bacillota</taxon>
        <taxon>Bacilli</taxon>
        <taxon>Lactobacillales</taxon>
        <taxon>Lactobacillaceae</taxon>
        <taxon>Fructilactobacillus</taxon>
    </lineage>
</organism>
<dbReference type="InterPro" id="IPR050116">
    <property type="entry name" value="DNA_polymerase-Y"/>
</dbReference>
<keyword evidence="5" id="KW-0808">Transferase</keyword>
<accession>A0ABY5BPL3</accession>
<evidence type="ECO:0000313" key="8">
    <source>
        <dbReference type="Proteomes" id="UP001056707"/>
    </source>
</evidence>
<gene>
    <name evidence="7" type="ORF">M3M35_01745</name>
</gene>